<dbReference type="FunCoup" id="A0A1Q6DU92">
    <property type="interactions" value="51"/>
</dbReference>
<evidence type="ECO:0000313" key="7">
    <source>
        <dbReference type="EMBL" id="OKY77934.1"/>
    </source>
</evidence>
<keyword evidence="8" id="KW-1185">Reference proteome</keyword>
<dbReference type="SFLD" id="SFLDG01017">
    <property type="entry name" value="Polyprenyl_Transferase_Like"/>
    <property type="match status" value="1"/>
</dbReference>
<sequence>METEEVWEKIRELKPEIEDEIKEVIPENHHINYLYDQVHYHLKTGGKRWRPALCVLVCEALGGDKKKVLPFAAAIEIIHNFSLIHDDIEDQDEIRRDKPALWKKVGIPRAINVGDGMFAKSFVSASRSKEVGLSYQKSFKLMELLSKVVTSLMEGQAMDINSRDRLDITEEEYMTMISNKTGSLVGGSLMGGAIVADASDKAKRNLREFGEKIGPAFQITDDILDFSEKKGRGGSIGNDIREGKRSLMVVNYLQTSDDPTDLIDILDKPREETTERDVDKALRLLKKNNSIHYAKEKKNKLAREAISKLNVLPDNEESRYIEGMAKFLVERNF</sequence>
<evidence type="ECO:0000256" key="2">
    <source>
        <dbReference type="ARBA" id="ARBA00006706"/>
    </source>
</evidence>
<organism evidence="7 8">
    <name type="scientific">Methanohalarchaeum thermophilum</name>
    <dbReference type="NCBI Taxonomy" id="1903181"/>
    <lineage>
        <taxon>Archaea</taxon>
        <taxon>Methanobacteriati</taxon>
        <taxon>Methanobacteriota</taxon>
        <taxon>Methanonatronarchaeia</taxon>
        <taxon>Methanonatronarchaeales</taxon>
        <taxon>Methanonatronarchaeaceae</taxon>
        <taxon>Candidatus Methanohalarchaeum</taxon>
    </lineage>
</organism>
<dbReference type="CDD" id="cd00685">
    <property type="entry name" value="Trans_IPPS_HT"/>
    <property type="match status" value="1"/>
</dbReference>
<comment type="caution">
    <text evidence="7">The sequence shown here is derived from an EMBL/GenBank/DDBJ whole genome shotgun (WGS) entry which is preliminary data.</text>
</comment>
<evidence type="ECO:0000256" key="1">
    <source>
        <dbReference type="ARBA" id="ARBA00001946"/>
    </source>
</evidence>
<reference evidence="7" key="1">
    <citation type="submission" date="2016-12" db="EMBL/GenBank/DDBJ databases">
        <title>Discovery of methanogenic haloarchaea.</title>
        <authorList>
            <person name="Sorokin D.Y."/>
            <person name="Makarova K.S."/>
            <person name="Abbas B."/>
            <person name="Ferrer M."/>
            <person name="Golyshin P.N."/>
        </authorList>
    </citation>
    <scope>NUCLEOTIDE SEQUENCE [LARGE SCALE GENOMIC DNA]</scope>
    <source>
        <strain evidence="7">HMET1</strain>
    </source>
</reference>
<dbReference type="STRING" id="1903181.BTN85_0411"/>
<dbReference type="InterPro" id="IPR000092">
    <property type="entry name" value="Polyprenyl_synt"/>
</dbReference>
<comment type="cofactor">
    <cofactor evidence="1">
        <name>Mg(2+)</name>
        <dbReference type="ChEBI" id="CHEBI:18420"/>
    </cofactor>
</comment>
<evidence type="ECO:0000256" key="4">
    <source>
        <dbReference type="ARBA" id="ARBA00022723"/>
    </source>
</evidence>
<keyword evidence="3 6" id="KW-0808">Transferase</keyword>
<evidence type="ECO:0000256" key="3">
    <source>
        <dbReference type="ARBA" id="ARBA00022679"/>
    </source>
</evidence>
<name>A0A1Q6DU92_METT1</name>
<dbReference type="GO" id="GO:0004659">
    <property type="term" value="F:prenyltransferase activity"/>
    <property type="evidence" value="ECO:0007669"/>
    <property type="project" value="InterPro"/>
</dbReference>
<accession>A0A1Q6DU92</accession>
<gene>
    <name evidence="7" type="ORF">BTN85_0411</name>
</gene>
<evidence type="ECO:0000313" key="8">
    <source>
        <dbReference type="Proteomes" id="UP000185744"/>
    </source>
</evidence>
<dbReference type="InterPro" id="IPR033749">
    <property type="entry name" value="Polyprenyl_synt_CS"/>
</dbReference>
<dbReference type="InterPro" id="IPR008949">
    <property type="entry name" value="Isoprenoid_synthase_dom_sf"/>
</dbReference>
<dbReference type="GO" id="GO:0046872">
    <property type="term" value="F:metal ion binding"/>
    <property type="evidence" value="ECO:0007669"/>
    <property type="project" value="UniProtKB-KW"/>
</dbReference>
<dbReference type="SUPFAM" id="SSF48576">
    <property type="entry name" value="Terpenoid synthases"/>
    <property type="match status" value="1"/>
</dbReference>
<dbReference type="InParanoid" id="A0A1Q6DU92"/>
<dbReference type="PROSITE" id="PS00444">
    <property type="entry name" value="POLYPRENYL_SYNTHASE_2"/>
    <property type="match status" value="1"/>
</dbReference>
<dbReference type="AlphaFoldDB" id="A0A1Q6DU92"/>
<keyword evidence="5" id="KW-0460">Magnesium</keyword>
<dbReference type="Pfam" id="PF00348">
    <property type="entry name" value="polyprenyl_synt"/>
    <property type="match status" value="1"/>
</dbReference>
<dbReference type="SFLD" id="SFLDS00005">
    <property type="entry name" value="Isoprenoid_Synthase_Type_I"/>
    <property type="match status" value="1"/>
</dbReference>
<dbReference type="PANTHER" id="PTHR12001:SF85">
    <property type="entry name" value="SHORT CHAIN ISOPRENYL DIPHOSPHATE SYNTHASE"/>
    <property type="match status" value="1"/>
</dbReference>
<comment type="similarity">
    <text evidence="2 6">Belongs to the FPP/GGPP synthase family.</text>
</comment>
<dbReference type="Gene3D" id="1.10.600.10">
    <property type="entry name" value="Farnesyl Diphosphate Synthase"/>
    <property type="match status" value="1"/>
</dbReference>
<protein>
    <submittedName>
        <fullName evidence="7">Geranylgeranyl pyrophosphate synthase IspA</fullName>
    </submittedName>
</protein>
<dbReference type="GO" id="GO:0008299">
    <property type="term" value="P:isoprenoid biosynthetic process"/>
    <property type="evidence" value="ECO:0007669"/>
    <property type="project" value="InterPro"/>
</dbReference>
<evidence type="ECO:0000256" key="6">
    <source>
        <dbReference type="RuleBase" id="RU004466"/>
    </source>
</evidence>
<dbReference type="Proteomes" id="UP000185744">
    <property type="component" value="Unassembled WGS sequence"/>
</dbReference>
<dbReference type="EMBL" id="MSDW01000001">
    <property type="protein sequence ID" value="OKY77934.1"/>
    <property type="molecule type" value="Genomic_DNA"/>
</dbReference>
<evidence type="ECO:0000256" key="5">
    <source>
        <dbReference type="ARBA" id="ARBA00022842"/>
    </source>
</evidence>
<proteinExistence type="inferred from homology"/>
<dbReference type="PANTHER" id="PTHR12001">
    <property type="entry name" value="GERANYLGERANYL PYROPHOSPHATE SYNTHASE"/>
    <property type="match status" value="1"/>
</dbReference>
<keyword evidence="4" id="KW-0479">Metal-binding</keyword>